<protein>
    <recommendedName>
        <fullName evidence="2">ThuA-like domain-containing protein</fullName>
    </recommendedName>
</protein>
<dbReference type="InterPro" id="IPR029062">
    <property type="entry name" value="Class_I_gatase-like"/>
</dbReference>
<sequence length="332" mass="35877">MIAQLLFVPLLACTPGPDPVPDGPEEATSPTSPAKVVLIAADDEYRSEESMPMLAALLKRDHGIEPVLLFSQSKDGRVAPSRMDHIPGLEALEDADLLVLFTRWRDLPVDQMAKIVAYVERGGPVVGFRTATHAFKFSADHPYADWNETKIAALVGQRWIVHHGHFSDGEAPLTRVTTSENATSPILNGVETPFDAYSWLYHVTGGGDALAPESTPLLTGETLRSRQLQGGRGDRYPPVQPVAWTKTNPFSPTGVEPGRVFFTTLGHPYDFKLPAVRRLSVQGVLWALGREAEIPAEGVRTDVVVPYAPTNSGAGGEQTGRSPAQMRSAAGL</sequence>
<dbReference type="EMBL" id="WTPX01000002">
    <property type="protein sequence ID" value="NNJ24051.1"/>
    <property type="molecule type" value="Genomic_DNA"/>
</dbReference>
<keyword evidence="4" id="KW-1185">Reference proteome</keyword>
<reference evidence="3 4" key="1">
    <citation type="journal article" date="2020" name="Syst. Appl. Microbiol.">
        <title>Alienimonas chondri sp. nov., a novel planctomycete isolated from the biofilm of the red alga Chondrus crispus.</title>
        <authorList>
            <person name="Vitorino I."/>
            <person name="Albuquerque L."/>
            <person name="Wiegand S."/>
            <person name="Kallscheuer N."/>
            <person name="da Costa M.S."/>
            <person name="Lobo-da-Cunha A."/>
            <person name="Jogler C."/>
            <person name="Lage O.M."/>
        </authorList>
    </citation>
    <scope>NUCLEOTIDE SEQUENCE [LARGE SCALE GENOMIC DNA]</scope>
    <source>
        <strain evidence="3 4">LzC2</strain>
    </source>
</reference>
<accession>A0ABX1V9B3</accession>
<gene>
    <name evidence="3" type="ORF">LzC2_00980</name>
</gene>
<dbReference type="SUPFAM" id="SSF52317">
    <property type="entry name" value="Class I glutamine amidotransferase-like"/>
    <property type="match status" value="1"/>
</dbReference>
<feature type="region of interest" description="Disordered" evidence="1">
    <location>
        <begin position="227"/>
        <end position="250"/>
    </location>
</feature>
<proteinExistence type="predicted"/>
<evidence type="ECO:0000313" key="3">
    <source>
        <dbReference type="EMBL" id="NNJ24051.1"/>
    </source>
</evidence>
<dbReference type="Pfam" id="PF06283">
    <property type="entry name" value="ThuA"/>
    <property type="match status" value="1"/>
</dbReference>
<name>A0ABX1V9B3_9PLAN</name>
<dbReference type="InterPro" id="IPR029010">
    <property type="entry name" value="ThuA-like"/>
</dbReference>
<feature type="region of interest" description="Disordered" evidence="1">
    <location>
        <begin position="310"/>
        <end position="332"/>
    </location>
</feature>
<comment type="caution">
    <text evidence="3">The sequence shown here is derived from an EMBL/GenBank/DDBJ whole genome shotgun (WGS) entry which is preliminary data.</text>
</comment>
<dbReference type="Proteomes" id="UP000609651">
    <property type="component" value="Unassembled WGS sequence"/>
</dbReference>
<evidence type="ECO:0000313" key="4">
    <source>
        <dbReference type="Proteomes" id="UP000609651"/>
    </source>
</evidence>
<feature type="domain" description="ThuA-like" evidence="2">
    <location>
        <begin position="90"/>
        <end position="287"/>
    </location>
</feature>
<organism evidence="3 4">
    <name type="scientific">Alienimonas chondri</name>
    <dbReference type="NCBI Taxonomy" id="2681879"/>
    <lineage>
        <taxon>Bacteria</taxon>
        <taxon>Pseudomonadati</taxon>
        <taxon>Planctomycetota</taxon>
        <taxon>Planctomycetia</taxon>
        <taxon>Planctomycetales</taxon>
        <taxon>Planctomycetaceae</taxon>
        <taxon>Alienimonas</taxon>
    </lineage>
</organism>
<dbReference type="Gene3D" id="3.40.50.880">
    <property type="match status" value="1"/>
</dbReference>
<evidence type="ECO:0000256" key="1">
    <source>
        <dbReference type="SAM" id="MobiDB-lite"/>
    </source>
</evidence>
<evidence type="ECO:0000259" key="2">
    <source>
        <dbReference type="Pfam" id="PF06283"/>
    </source>
</evidence>